<dbReference type="SUPFAM" id="SSF50729">
    <property type="entry name" value="PH domain-like"/>
    <property type="match status" value="1"/>
</dbReference>
<dbReference type="InterPro" id="IPR011993">
    <property type="entry name" value="PH-like_dom_sf"/>
</dbReference>
<dbReference type="Proteomes" id="UP000886523">
    <property type="component" value="Unassembled WGS sequence"/>
</dbReference>
<dbReference type="SMART" id="SM00325">
    <property type="entry name" value="RhoGEF"/>
    <property type="match status" value="1"/>
</dbReference>
<dbReference type="CDD" id="cd13246">
    <property type="entry name" value="PH_Scd1"/>
    <property type="match status" value="1"/>
</dbReference>
<feature type="domain" description="DH" evidence="2">
    <location>
        <begin position="229"/>
        <end position="404"/>
    </location>
</feature>
<dbReference type="InterPro" id="IPR000219">
    <property type="entry name" value="DH_dom"/>
</dbReference>
<dbReference type="PROSITE" id="PS51745">
    <property type="entry name" value="PB1"/>
    <property type="match status" value="1"/>
</dbReference>
<dbReference type="Pfam" id="PF00564">
    <property type="entry name" value="PB1"/>
    <property type="match status" value="1"/>
</dbReference>
<gene>
    <name evidence="4" type="ORF">BS47DRAFT_1290984</name>
</gene>
<organism evidence="4 5">
    <name type="scientific">Hydnum rufescens UP504</name>
    <dbReference type="NCBI Taxonomy" id="1448309"/>
    <lineage>
        <taxon>Eukaryota</taxon>
        <taxon>Fungi</taxon>
        <taxon>Dikarya</taxon>
        <taxon>Basidiomycota</taxon>
        <taxon>Agaricomycotina</taxon>
        <taxon>Agaricomycetes</taxon>
        <taxon>Cantharellales</taxon>
        <taxon>Hydnaceae</taxon>
        <taxon>Hydnum</taxon>
    </lineage>
</organism>
<dbReference type="SUPFAM" id="SSF54277">
    <property type="entry name" value="CAD &amp; PB1 domains"/>
    <property type="match status" value="1"/>
</dbReference>
<feature type="region of interest" description="Disordered" evidence="1">
    <location>
        <begin position="194"/>
        <end position="225"/>
    </location>
</feature>
<dbReference type="CDD" id="cd00160">
    <property type="entry name" value="RhoGEF"/>
    <property type="match status" value="1"/>
</dbReference>
<dbReference type="AlphaFoldDB" id="A0A9P6DZU6"/>
<dbReference type="Gene3D" id="3.10.20.90">
    <property type="entry name" value="Phosphatidylinositol 3-kinase Catalytic Subunit, Chain A, domain 1"/>
    <property type="match status" value="1"/>
</dbReference>
<dbReference type="GO" id="GO:0043332">
    <property type="term" value="C:mating projection tip"/>
    <property type="evidence" value="ECO:0007669"/>
    <property type="project" value="TreeGrafter"/>
</dbReference>
<dbReference type="InterPro" id="IPR010481">
    <property type="entry name" value="Cdc24/Scd1_N"/>
</dbReference>
<feature type="compositionally biased region" description="Polar residues" evidence="1">
    <location>
        <begin position="733"/>
        <end position="747"/>
    </location>
</feature>
<evidence type="ECO:0000313" key="4">
    <source>
        <dbReference type="EMBL" id="KAF9517374.1"/>
    </source>
</evidence>
<reference evidence="4" key="1">
    <citation type="journal article" date="2020" name="Nat. Commun.">
        <title>Large-scale genome sequencing of mycorrhizal fungi provides insights into the early evolution of symbiotic traits.</title>
        <authorList>
            <person name="Miyauchi S."/>
            <person name="Kiss E."/>
            <person name="Kuo A."/>
            <person name="Drula E."/>
            <person name="Kohler A."/>
            <person name="Sanchez-Garcia M."/>
            <person name="Morin E."/>
            <person name="Andreopoulos B."/>
            <person name="Barry K.W."/>
            <person name="Bonito G."/>
            <person name="Buee M."/>
            <person name="Carver A."/>
            <person name="Chen C."/>
            <person name="Cichocki N."/>
            <person name="Clum A."/>
            <person name="Culley D."/>
            <person name="Crous P.W."/>
            <person name="Fauchery L."/>
            <person name="Girlanda M."/>
            <person name="Hayes R.D."/>
            <person name="Keri Z."/>
            <person name="LaButti K."/>
            <person name="Lipzen A."/>
            <person name="Lombard V."/>
            <person name="Magnuson J."/>
            <person name="Maillard F."/>
            <person name="Murat C."/>
            <person name="Nolan M."/>
            <person name="Ohm R.A."/>
            <person name="Pangilinan J."/>
            <person name="Pereira M.F."/>
            <person name="Perotto S."/>
            <person name="Peter M."/>
            <person name="Pfister S."/>
            <person name="Riley R."/>
            <person name="Sitrit Y."/>
            <person name="Stielow J.B."/>
            <person name="Szollosi G."/>
            <person name="Zifcakova L."/>
            <person name="Stursova M."/>
            <person name="Spatafora J.W."/>
            <person name="Tedersoo L."/>
            <person name="Vaario L.M."/>
            <person name="Yamada A."/>
            <person name="Yan M."/>
            <person name="Wang P."/>
            <person name="Xu J."/>
            <person name="Bruns T."/>
            <person name="Baldrian P."/>
            <person name="Vilgalys R."/>
            <person name="Dunand C."/>
            <person name="Henrissat B."/>
            <person name="Grigoriev I.V."/>
            <person name="Hibbett D."/>
            <person name="Nagy L.G."/>
            <person name="Martin F.M."/>
        </authorList>
    </citation>
    <scope>NUCLEOTIDE SEQUENCE</scope>
    <source>
        <strain evidence="4">UP504</strain>
    </source>
</reference>
<keyword evidence="5" id="KW-1185">Reference proteome</keyword>
<name>A0A9P6DZU6_9AGAM</name>
<dbReference type="EMBL" id="MU128932">
    <property type="protein sequence ID" value="KAF9517374.1"/>
    <property type="molecule type" value="Genomic_DNA"/>
</dbReference>
<dbReference type="GO" id="GO:0030010">
    <property type="term" value="P:establishment of cell polarity"/>
    <property type="evidence" value="ECO:0007669"/>
    <property type="project" value="TreeGrafter"/>
</dbReference>
<feature type="compositionally biased region" description="Polar residues" evidence="1">
    <location>
        <begin position="480"/>
        <end position="491"/>
    </location>
</feature>
<feature type="region of interest" description="Disordered" evidence="1">
    <location>
        <begin position="787"/>
        <end position="888"/>
    </location>
</feature>
<dbReference type="GO" id="GO:0031106">
    <property type="term" value="P:septin ring organization"/>
    <property type="evidence" value="ECO:0007669"/>
    <property type="project" value="TreeGrafter"/>
</dbReference>
<dbReference type="Pfam" id="PF06395">
    <property type="entry name" value="CDC24"/>
    <property type="match status" value="1"/>
</dbReference>
<dbReference type="OrthoDB" id="1594986at2759"/>
<evidence type="ECO:0000256" key="1">
    <source>
        <dbReference type="SAM" id="MobiDB-lite"/>
    </source>
</evidence>
<dbReference type="GO" id="GO:0000935">
    <property type="term" value="C:division septum"/>
    <property type="evidence" value="ECO:0007669"/>
    <property type="project" value="TreeGrafter"/>
</dbReference>
<dbReference type="SMART" id="SM00666">
    <property type="entry name" value="PB1"/>
    <property type="match status" value="1"/>
</dbReference>
<dbReference type="InterPro" id="IPR035899">
    <property type="entry name" value="DBL_dom_sf"/>
</dbReference>
<evidence type="ECO:0000313" key="5">
    <source>
        <dbReference type="Proteomes" id="UP000886523"/>
    </source>
</evidence>
<feature type="compositionally biased region" description="Polar residues" evidence="1">
    <location>
        <begin position="674"/>
        <end position="687"/>
    </location>
</feature>
<dbReference type="GO" id="GO:0005085">
    <property type="term" value="F:guanyl-nucleotide exchange factor activity"/>
    <property type="evidence" value="ECO:0007669"/>
    <property type="project" value="InterPro"/>
</dbReference>
<dbReference type="InterPro" id="IPR053793">
    <property type="entry name" value="PB1-like"/>
</dbReference>
<evidence type="ECO:0000259" key="3">
    <source>
        <dbReference type="PROSITE" id="PS51745"/>
    </source>
</evidence>
<dbReference type="Gene3D" id="2.30.29.30">
    <property type="entry name" value="Pleckstrin-homology domain (PH domain)/Phosphotyrosine-binding domain (PTB)"/>
    <property type="match status" value="1"/>
</dbReference>
<feature type="compositionally biased region" description="Polar residues" evidence="1">
    <location>
        <begin position="787"/>
        <end position="802"/>
    </location>
</feature>
<feature type="compositionally biased region" description="Low complexity" evidence="1">
    <location>
        <begin position="830"/>
        <end position="843"/>
    </location>
</feature>
<dbReference type="GO" id="GO:0005634">
    <property type="term" value="C:nucleus"/>
    <property type="evidence" value="ECO:0007669"/>
    <property type="project" value="TreeGrafter"/>
</dbReference>
<feature type="region of interest" description="Disordered" evidence="1">
    <location>
        <begin position="480"/>
        <end position="501"/>
    </location>
</feature>
<dbReference type="PANTHER" id="PTHR47339">
    <property type="entry name" value="CELL DIVISION CONTROL PROTEIN 24"/>
    <property type="match status" value="1"/>
</dbReference>
<dbReference type="PANTHER" id="PTHR47339:SF1">
    <property type="entry name" value="CELL DIVISION CONTROL PROTEIN 24"/>
    <property type="match status" value="1"/>
</dbReference>
<accession>A0A9P6DZU6</accession>
<dbReference type="InterPro" id="IPR053026">
    <property type="entry name" value="CDC42_GEF"/>
</dbReference>
<dbReference type="SMART" id="SM00233">
    <property type="entry name" value="PH"/>
    <property type="match status" value="1"/>
</dbReference>
<protein>
    <submittedName>
        <fullName evidence="4">Uncharacterized protein</fullName>
    </submittedName>
</protein>
<feature type="compositionally biased region" description="Polar residues" evidence="1">
    <location>
        <begin position="844"/>
        <end position="868"/>
    </location>
</feature>
<sequence length="972" mass="107793">MNGRKKSIASSGPNGGLPQIDTGVVNTLLRKPGSSAVPLYQQCSALGARLARVHDFAPFLTISSRAEASSRQSVDPVHALWDCLALGTPLCFLFNLLDIPSEYRLDVSCDPDDIDPDDLKARKRATAKFIMGINRLQEPREDSGPKFWEGNDTFTVGDLVQTDRNTNGFVKVVGVVTQLLDRLPEHVYMANPPMPLSPLTATGDDAARRKSGSFDSLEAHGPESAREAARRQIIAELLDTERKFVQDLEVMQNFATELSSQNLMSQDTIHRLFLNVNALLDFQRHFLIAMEGIFEQKWPDQRWGSIFINHEEAFEVYEPYCANFNSASELLQAEEQNLMPLAHMIHPKSELPAFLIKPVQRICKYPLLLESLAKKTSPEEYPHHAELLQGLASTKRITDRVNEAERRAENLATCKALETRVQDWKGHHIANFGQLRLDDLFSVNKSDVDRDYHVFLFEKIILCCKEAPIVPQTNSRKVGKSNSLLKKTATTPQPPPLLGASAKKKTTPLLLKGRIFLSNVTRAISGYKDGVHGLEVWWRGDNDLEFFTLRCRTEEQMKMWESNINGLIKLSAARYLATADRSRSPSGSVTARVPVKSMSQGSLAGAHDTLHHPFNAGSARWAAPPHSQSKDLQAYFGTSQIPLPPPGSARLTYDDEGFAEDEFDESPTEDRPSRMSTYSTTGSNSINIRRPGSTPIPRADLQQDPRRATGDYPGNVYRANGGPQPPVPRAPSVASQQNRPTLRSQFSSVRLDSAYKDALTGWKTRIRSIPERYTPSPFQAQHLRIRSSSTPATYSQHPQATRTVPRYNAWSATGSQSSRPSIGREKRDSGSSLSSGDRSSGYSTNDPGTWSPVTPYGSSETALSSAMSGVTLRSGGSDKLGPDRSAPPSSMIKVKVHYRTDLFVIVVSRMIEYNELVDKVGRKIRLCGGDRDDSPLKVKYCDEEEDLITLASDEDVQMAFDTKASVVSLYVT</sequence>
<feature type="compositionally biased region" description="Polar residues" evidence="1">
    <location>
        <begin position="810"/>
        <end position="820"/>
    </location>
</feature>
<comment type="caution">
    <text evidence="4">The sequence shown here is derived from an EMBL/GenBank/DDBJ whole genome shotgun (WGS) entry which is preliminary data.</text>
</comment>
<dbReference type="Pfam" id="PF15411">
    <property type="entry name" value="PH_10"/>
    <property type="match status" value="1"/>
</dbReference>
<feature type="region of interest" description="Disordered" evidence="1">
    <location>
        <begin position="661"/>
        <end position="747"/>
    </location>
</feature>
<proteinExistence type="predicted"/>
<evidence type="ECO:0000259" key="2">
    <source>
        <dbReference type="PROSITE" id="PS50010"/>
    </source>
</evidence>
<dbReference type="GO" id="GO:0005737">
    <property type="term" value="C:cytoplasm"/>
    <property type="evidence" value="ECO:0007669"/>
    <property type="project" value="TreeGrafter"/>
</dbReference>
<dbReference type="InterPro" id="IPR033511">
    <property type="entry name" value="Cdc24/Scd1_PH_dom"/>
</dbReference>
<feature type="domain" description="PB1" evidence="3">
    <location>
        <begin position="889"/>
        <end position="972"/>
    </location>
</feature>
<dbReference type="SUPFAM" id="SSF48065">
    <property type="entry name" value="DBL homology domain (DH-domain)"/>
    <property type="match status" value="1"/>
</dbReference>
<dbReference type="InterPro" id="IPR000270">
    <property type="entry name" value="PB1_dom"/>
</dbReference>
<dbReference type="CDD" id="cd05992">
    <property type="entry name" value="PB1"/>
    <property type="match status" value="1"/>
</dbReference>
<dbReference type="Pfam" id="PF00621">
    <property type="entry name" value="RhoGEF"/>
    <property type="match status" value="1"/>
</dbReference>
<dbReference type="PROSITE" id="PS50010">
    <property type="entry name" value="DH_2"/>
    <property type="match status" value="1"/>
</dbReference>
<dbReference type="Gene3D" id="1.20.900.10">
    <property type="entry name" value="Dbl homology (DH) domain"/>
    <property type="match status" value="1"/>
</dbReference>
<dbReference type="InterPro" id="IPR001849">
    <property type="entry name" value="PH_domain"/>
</dbReference>